<evidence type="ECO:0000256" key="3">
    <source>
        <dbReference type="ARBA" id="ARBA00022694"/>
    </source>
</evidence>
<dbReference type="Pfam" id="PF00400">
    <property type="entry name" value="WD40"/>
    <property type="match status" value="3"/>
</dbReference>
<evidence type="ECO:0000256" key="7">
    <source>
        <dbReference type="PROSITE-ProRule" id="PRU00221"/>
    </source>
</evidence>
<dbReference type="OrthoDB" id="339900at2759"/>
<dbReference type="SUPFAM" id="SSF50978">
    <property type="entry name" value="WD40 repeat-like"/>
    <property type="match status" value="1"/>
</dbReference>
<reference evidence="8" key="1">
    <citation type="submission" date="2020-01" db="EMBL/GenBank/DDBJ databases">
        <title>Genome Sequencing of Three Apophysomyces-Like Fungal Strains Confirms a Novel Fungal Genus in the Mucoromycota with divergent Burkholderia-like Endosymbiotic Bacteria.</title>
        <authorList>
            <person name="Stajich J.E."/>
            <person name="Macias A.M."/>
            <person name="Carter-House D."/>
            <person name="Lovett B."/>
            <person name="Kasson L.R."/>
            <person name="Berry K."/>
            <person name="Grigoriev I."/>
            <person name="Chang Y."/>
            <person name="Spatafora J."/>
            <person name="Kasson M.T."/>
        </authorList>
    </citation>
    <scope>NUCLEOTIDE SEQUENCE</scope>
    <source>
        <strain evidence="8">NRRL A-21654</strain>
    </source>
</reference>
<feature type="repeat" description="WD" evidence="7">
    <location>
        <begin position="175"/>
        <end position="217"/>
    </location>
</feature>
<dbReference type="GO" id="GO:0043527">
    <property type="term" value="C:tRNA methyltransferase complex"/>
    <property type="evidence" value="ECO:0007669"/>
    <property type="project" value="TreeGrafter"/>
</dbReference>
<proteinExistence type="inferred from homology"/>
<comment type="subcellular location">
    <subcellularLocation>
        <location evidence="1 6">Nucleus</location>
    </subcellularLocation>
</comment>
<dbReference type="InterPro" id="IPR036322">
    <property type="entry name" value="WD40_repeat_dom_sf"/>
</dbReference>
<dbReference type="Proteomes" id="UP000605846">
    <property type="component" value="Unassembled WGS sequence"/>
</dbReference>
<accession>A0A8H7BG74</accession>
<dbReference type="InterPro" id="IPR015943">
    <property type="entry name" value="WD40/YVTN_repeat-like_dom_sf"/>
</dbReference>
<dbReference type="PANTHER" id="PTHR16288:SF0">
    <property type="entry name" value="TRNA (GUANINE-N(7)-)-METHYLTRANSFERASE NON-CATALYTIC SUBUNIT WDR4"/>
    <property type="match status" value="1"/>
</dbReference>
<evidence type="ECO:0000256" key="1">
    <source>
        <dbReference type="ARBA" id="ARBA00004123"/>
    </source>
</evidence>
<keyword evidence="5 6" id="KW-0539">Nucleus</keyword>
<evidence type="ECO:0000313" key="8">
    <source>
        <dbReference type="EMBL" id="KAF7721160.1"/>
    </source>
</evidence>
<evidence type="ECO:0000256" key="4">
    <source>
        <dbReference type="ARBA" id="ARBA00022737"/>
    </source>
</evidence>
<evidence type="ECO:0000256" key="6">
    <source>
        <dbReference type="HAMAP-Rule" id="MF_03056"/>
    </source>
</evidence>
<dbReference type="AlphaFoldDB" id="A0A8H7BG74"/>
<gene>
    <name evidence="8" type="primary">WDR4</name>
    <name evidence="8" type="ORF">EC973_005157</name>
</gene>
<dbReference type="SMART" id="SM00320">
    <property type="entry name" value="WD40"/>
    <property type="match status" value="3"/>
</dbReference>
<dbReference type="HAMAP" id="MF_03056">
    <property type="entry name" value="TRM82"/>
    <property type="match status" value="1"/>
</dbReference>
<keyword evidence="2 6" id="KW-0853">WD repeat</keyword>
<evidence type="ECO:0000256" key="5">
    <source>
        <dbReference type="ARBA" id="ARBA00023242"/>
    </source>
</evidence>
<keyword evidence="9" id="KW-1185">Reference proteome</keyword>
<dbReference type="PANTHER" id="PTHR16288">
    <property type="entry name" value="WD40 REPEAT PROTEIN 4"/>
    <property type="match status" value="1"/>
</dbReference>
<evidence type="ECO:0000313" key="9">
    <source>
        <dbReference type="Proteomes" id="UP000605846"/>
    </source>
</evidence>
<keyword evidence="4 6" id="KW-0677">Repeat</keyword>
<comment type="function">
    <text evidence="6">Required for the formation of N(7)-methylguanine at position 46 (m7G46) in tRNA. In the complex, it is required to stabilize and induce conformational changes of the catalytic subunit.</text>
</comment>
<sequence length="378" mass="42249">MSHRLPFTRIAHNPLKPELVLANGTEFLVVNTSTGELVRPYPTDADRTQKYVDQHRSIAFNADGTLLVTTGDDKKIRVFNTNDWSLKLTRNAIKRVNAIRFSKDNQIVVADKFGDVYCHPLDESNDSKLSPIVGHVSMVTDMTLSTDEKFVITADRDEHIRVSQFPNGYNIETFCLGHTDVVTCVQILPWDIAKLVSAGGDSTIRLWDYVKGKEVQMLDIRSYIEKYIPAAADANSADPMVNSITLDPKSESVAIGFAKTPAVLIFEWNKGSLVYKETLETKNPVLSISWDLESRLWVSVAAESEDLVLVFRKTDEKFEQVPSDDSLVKQINGAEAGLVEILPDLYSIFGLRKFLDLPEQAEEGENGQGKNKKRKVAA</sequence>
<comment type="pathway">
    <text evidence="6">tRNA modification; N(7)-methylguanine-tRNA biosynthesis.</text>
</comment>
<dbReference type="EMBL" id="JABAYA010000299">
    <property type="protein sequence ID" value="KAF7721160.1"/>
    <property type="molecule type" value="Genomic_DNA"/>
</dbReference>
<keyword evidence="3 6" id="KW-0819">tRNA processing</keyword>
<name>A0A8H7BG74_9FUNG</name>
<dbReference type="GO" id="GO:0005829">
    <property type="term" value="C:cytosol"/>
    <property type="evidence" value="ECO:0007669"/>
    <property type="project" value="TreeGrafter"/>
</dbReference>
<comment type="similarity">
    <text evidence="6">Belongs to the WD repeat TRM82 family.</text>
</comment>
<dbReference type="GO" id="GO:0005634">
    <property type="term" value="C:nucleus"/>
    <property type="evidence" value="ECO:0007669"/>
    <property type="project" value="UniProtKB-SubCell"/>
</dbReference>
<dbReference type="InterPro" id="IPR001680">
    <property type="entry name" value="WD40_rpt"/>
</dbReference>
<dbReference type="GO" id="GO:0106004">
    <property type="term" value="P:tRNA (guanine-N7)-methylation"/>
    <property type="evidence" value="ECO:0007669"/>
    <property type="project" value="UniProtKB-UniRule"/>
</dbReference>
<dbReference type="PROSITE" id="PS50082">
    <property type="entry name" value="WD_REPEATS_2"/>
    <property type="match status" value="1"/>
</dbReference>
<dbReference type="InterPro" id="IPR028884">
    <property type="entry name" value="Trm82"/>
</dbReference>
<protein>
    <submittedName>
        <fullName evidence="8">WD repeat-containing protein 4</fullName>
    </submittedName>
</protein>
<evidence type="ECO:0000256" key="2">
    <source>
        <dbReference type="ARBA" id="ARBA00022574"/>
    </source>
</evidence>
<comment type="caution">
    <text evidence="8">The sequence shown here is derived from an EMBL/GenBank/DDBJ whole genome shotgun (WGS) entry which is preliminary data.</text>
</comment>
<dbReference type="Gene3D" id="2.130.10.10">
    <property type="entry name" value="YVTN repeat-like/Quinoprotein amine dehydrogenase"/>
    <property type="match status" value="2"/>
</dbReference>
<organism evidence="8 9">
    <name type="scientific">Apophysomyces ossiformis</name>
    <dbReference type="NCBI Taxonomy" id="679940"/>
    <lineage>
        <taxon>Eukaryota</taxon>
        <taxon>Fungi</taxon>
        <taxon>Fungi incertae sedis</taxon>
        <taxon>Mucoromycota</taxon>
        <taxon>Mucoromycotina</taxon>
        <taxon>Mucoromycetes</taxon>
        <taxon>Mucorales</taxon>
        <taxon>Mucorineae</taxon>
        <taxon>Mucoraceae</taxon>
        <taxon>Apophysomyces</taxon>
    </lineage>
</organism>
<dbReference type="UniPathway" id="UPA00989"/>